<evidence type="ECO:0000256" key="3">
    <source>
        <dbReference type="ARBA" id="ARBA00022737"/>
    </source>
</evidence>
<dbReference type="GeneID" id="7443887"/>
<keyword evidence="3" id="KW-0677">Repeat</keyword>
<evidence type="ECO:0000256" key="4">
    <source>
        <dbReference type="ARBA" id="ARBA00023242"/>
    </source>
</evidence>
<proteinExistence type="predicted"/>
<dbReference type="GO" id="GO:0000462">
    <property type="term" value="P:maturation of SSU-rRNA from tricistronic rRNA transcript (SSU-rRNA, 5.8S rRNA, LSU-rRNA)"/>
    <property type="evidence" value="ECO:0000318"/>
    <property type="project" value="GO_Central"/>
</dbReference>
<dbReference type="EMBL" id="CM000653">
    <property type="protein sequence ID" value="EED87819.1"/>
    <property type="molecule type" value="Genomic_DNA"/>
</dbReference>
<dbReference type="GO" id="GO:0032040">
    <property type="term" value="C:small-subunit processome"/>
    <property type="evidence" value="ECO:0000318"/>
    <property type="project" value="GO_Central"/>
</dbReference>
<evidence type="ECO:0000313" key="7">
    <source>
        <dbReference type="EMBL" id="EED87819.1"/>
    </source>
</evidence>
<dbReference type="InterPro" id="IPR019775">
    <property type="entry name" value="WD40_repeat_CS"/>
</dbReference>
<feature type="non-terminal residue" evidence="7">
    <location>
        <position position="1"/>
    </location>
</feature>
<protein>
    <recommendedName>
        <fullName evidence="6">BING4 C-terminal domain-containing protein</fullName>
    </recommendedName>
</protein>
<evidence type="ECO:0000259" key="6">
    <source>
        <dbReference type="SMART" id="SM01033"/>
    </source>
</evidence>
<evidence type="ECO:0000256" key="1">
    <source>
        <dbReference type="ARBA" id="ARBA00004604"/>
    </source>
</evidence>
<reference evidence="7 8" key="1">
    <citation type="journal article" date="2004" name="Science">
        <title>The genome of the diatom Thalassiosira pseudonana: ecology, evolution, and metabolism.</title>
        <authorList>
            <person name="Armbrust E.V."/>
            <person name="Berges J.A."/>
            <person name="Bowler C."/>
            <person name="Green B.R."/>
            <person name="Martinez D."/>
            <person name="Putnam N.H."/>
            <person name="Zhou S."/>
            <person name="Allen A.E."/>
            <person name="Apt K.E."/>
            <person name="Bechner M."/>
            <person name="Brzezinski M.A."/>
            <person name="Chaal B.K."/>
            <person name="Chiovitti A."/>
            <person name="Davis A.K."/>
            <person name="Demarest M.S."/>
            <person name="Detter J.C."/>
            <person name="Glavina T."/>
            <person name="Goodstein D."/>
            <person name="Hadi M.Z."/>
            <person name="Hellsten U."/>
            <person name="Hildebrand M."/>
            <person name="Jenkins B.D."/>
            <person name="Jurka J."/>
            <person name="Kapitonov V.V."/>
            <person name="Kroger N."/>
            <person name="Lau W.W."/>
            <person name="Lane T.W."/>
            <person name="Larimer F.W."/>
            <person name="Lippmeier J.C."/>
            <person name="Lucas S."/>
            <person name="Medina M."/>
            <person name="Montsant A."/>
            <person name="Obornik M."/>
            <person name="Parker M.S."/>
            <person name="Palenik B."/>
            <person name="Pazour G.J."/>
            <person name="Richardson P.M."/>
            <person name="Rynearson T.A."/>
            <person name="Saito M.A."/>
            <person name="Schwartz D.C."/>
            <person name="Thamatrakoln K."/>
            <person name="Valentin K."/>
            <person name="Vardi A."/>
            <person name="Wilkerson F.P."/>
            <person name="Rokhsar D.S."/>
        </authorList>
    </citation>
    <scope>NUCLEOTIDE SEQUENCE [LARGE SCALE GENOMIC DNA]</scope>
    <source>
        <strain evidence="7 8">CCMP1335</strain>
    </source>
</reference>
<dbReference type="RefSeq" id="XP_002295039.1">
    <property type="nucleotide sequence ID" value="XM_002295003.1"/>
</dbReference>
<sequence>MSRRETKRLENAMSAADAEDILHTHTAGLVEVDNDMEKTVQLTQRQLKNEHLEEQVARNIYDLELGDYGPYKMNYDRSGRYSILAGQRGHVSIIDQHSLALKTEFFVQEKVRDAIFLHNGSMMAVAQEKHVYVYDEEGVEVHRLDGHRRVFGMEFLPYHWLLATVGHGGMLQYQDTSTGALVSQHRTKLGPCGVIRQNPFNAVLHLGHTSGAVTLWSPSSSEYLVKLLCHKGNPVTSIAMDRSGRYMVTGGGDSKVKVWDLRMYKETHSYNTFGGPPTGLDISQTGILGVAHGCHTTFWKPEALKVKMSQPYMKHDVNGKSMESLRFRPFEDVVGIGHSGGISSIVIPGSGEPNLDSMEHFTNPYMDTKQRREAEVRSLLEKLSPDMIALDPDAIGS</sequence>
<keyword evidence="8" id="KW-1185">Reference proteome</keyword>
<dbReference type="InterPro" id="IPR040315">
    <property type="entry name" value="WDR46/Utp7"/>
</dbReference>
<dbReference type="AlphaFoldDB" id="B8CFL4"/>
<dbReference type="SMART" id="SM01033">
    <property type="entry name" value="BING4CT"/>
    <property type="match status" value="1"/>
</dbReference>
<feature type="repeat" description="WD" evidence="5">
    <location>
        <begin position="228"/>
        <end position="269"/>
    </location>
</feature>
<evidence type="ECO:0000313" key="8">
    <source>
        <dbReference type="Proteomes" id="UP000001449"/>
    </source>
</evidence>
<dbReference type="InterPro" id="IPR001680">
    <property type="entry name" value="WD40_rpt"/>
</dbReference>
<dbReference type="PROSITE" id="PS50294">
    <property type="entry name" value="WD_REPEATS_REGION"/>
    <property type="match status" value="1"/>
</dbReference>
<dbReference type="Pfam" id="PF08149">
    <property type="entry name" value="BING4CT"/>
    <property type="match status" value="1"/>
</dbReference>
<dbReference type="Proteomes" id="UP000001449">
    <property type="component" value="Chromosome 22"/>
</dbReference>
<name>B8CFL4_THAPS</name>
<dbReference type="Gene3D" id="2.130.10.10">
    <property type="entry name" value="YVTN repeat-like/Quinoprotein amine dehydrogenase"/>
    <property type="match status" value="2"/>
</dbReference>
<dbReference type="HOGENOM" id="CLU_022996_1_1_1"/>
<gene>
    <name evidence="7" type="ORF">THAPSDRAFT_38662</name>
</gene>
<comment type="subcellular location">
    <subcellularLocation>
        <location evidence="1">Nucleus</location>
        <location evidence="1">Nucleolus</location>
    </subcellularLocation>
</comment>
<dbReference type="InParanoid" id="B8CFL4"/>
<dbReference type="InterPro" id="IPR012952">
    <property type="entry name" value="BING4_C_dom"/>
</dbReference>
<dbReference type="PROSITE" id="PS00678">
    <property type="entry name" value="WD_REPEATS_1"/>
    <property type="match status" value="1"/>
</dbReference>
<dbReference type="STRING" id="35128.B8CFL4"/>
<dbReference type="SUPFAM" id="SSF50978">
    <property type="entry name" value="WD40 repeat-like"/>
    <property type="match status" value="1"/>
</dbReference>
<dbReference type="eggNOG" id="KOG1272">
    <property type="taxonomic scope" value="Eukaryota"/>
</dbReference>
<dbReference type="PROSITE" id="PS50082">
    <property type="entry name" value="WD_REPEATS_2"/>
    <property type="match status" value="1"/>
</dbReference>
<dbReference type="PaxDb" id="35128-Thaps38662"/>
<dbReference type="FunFam" id="2.130.10.10:FF:001271">
    <property type="entry name" value="Probable U3 small nucleolar RNA-associated protein 7"/>
    <property type="match status" value="1"/>
</dbReference>
<dbReference type="KEGG" id="tps:THAPSDRAFT_38662"/>
<dbReference type="InterPro" id="IPR036322">
    <property type="entry name" value="WD40_repeat_dom_sf"/>
</dbReference>
<dbReference type="SMART" id="SM00320">
    <property type="entry name" value="WD40"/>
    <property type="match status" value="3"/>
</dbReference>
<accession>B8CFL4</accession>
<reference evidence="7 8" key="2">
    <citation type="journal article" date="2008" name="Nature">
        <title>The Phaeodactylum genome reveals the evolutionary history of diatom genomes.</title>
        <authorList>
            <person name="Bowler C."/>
            <person name="Allen A.E."/>
            <person name="Badger J.H."/>
            <person name="Grimwood J."/>
            <person name="Jabbari K."/>
            <person name="Kuo A."/>
            <person name="Maheswari U."/>
            <person name="Martens C."/>
            <person name="Maumus F."/>
            <person name="Otillar R.P."/>
            <person name="Rayko E."/>
            <person name="Salamov A."/>
            <person name="Vandepoele K."/>
            <person name="Beszteri B."/>
            <person name="Gruber A."/>
            <person name="Heijde M."/>
            <person name="Katinka M."/>
            <person name="Mock T."/>
            <person name="Valentin K."/>
            <person name="Verret F."/>
            <person name="Berges J.A."/>
            <person name="Brownlee C."/>
            <person name="Cadoret J.P."/>
            <person name="Chiovitti A."/>
            <person name="Choi C.J."/>
            <person name="Coesel S."/>
            <person name="De Martino A."/>
            <person name="Detter J.C."/>
            <person name="Durkin C."/>
            <person name="Falciatore A."/>
            <person name="Fournet J."/>
            <person name="Haruta M."/>
            <person name="Huysman M.J."/>
            <person name="Jenkins B.D."/>
            <person name="Jiroutova K."/>
            <person name="Jorgensen R.E."/>
            <person name="Joubert Y."/>
            <person name="Kaplan A."/>
            <person name="Kroger N."/>
            <person name="Kroth P.G."/>
            <person name="La Roche J."/>
            <person name="Lindquist E."/>
            <person name="Lommer M."/>
            <person name="Martin-Jezequel V."/>
            <person name="Lopez P.J."/>
            <person name="Lucas S."/>
            <person name="Mangogna M."/>
            <person name="McGinnis K."/>
            <person name="Medlin L.K."/>
            <person name="Montsant A."/>
            <person name="Oudot-Le Secq M.P."/>
            <person name="Napoli C."/>
            <person name="Obornik M."/>
            <person name="Parker M.S."/>
            <person name="Petit J.L."/>
            <person name="Porcel B.M."/>
            <person name="Poulsen N."/>
            <person name="Robison M."/>
            <person name="Rychlewski L."/>
            <person name="Rynearson T.A."/>
            <person name="Schmutz J."/>
            <person name="Shapiro H."/>
            <person name="Siaut M."/>
            <person name="Stanley M."/>
            <person name="Sussman M.R."/>
            <person name="Taylor A.R."/>
            <person name="Vardi A."/>
            <person name="von Dassow P."/>
            <person name="Vyverman W."/>
            <person name="Willis A."/>
            <person name="Wyrwicz L.S."/>
            <person name="Rokhsar D.S."/>
            <person name="Weissenbach J."/>
            <person name="Armbrust E.V."/>
            <person name="Green B.R."/>
            <person name="Van de Peer Y."/>
            <person name="Grigoriev I.V."/>
        </authorList>
    </citation>
    <scope>NUCLEOTIDE SEQUENCE [LARGE SCALE GENOMIC DNA]</scope>
    <source>
        <strain evidence="7 8">CCMP1335</strain>
    </source>
</reference>
<dbReference type="GO" id="GO:0005730">
    <property type="term" value="C:nucleolus"/>
    <property type="evidence" value="ECO:0000318"/>
    <property type="project" value="GO_Central"/>
</dbReference>
<keyword evidence="2 5" id="KW-0853">WD repeat</keyword>
<dbReference type="PANTHER" id="PTHR14085:SF3">
    <property type="entry name" value="WD REPEAT-CONTAINING PROTEIN 46"/>
    <property type="match status" value="1"/>
</dbReference>
<dbReference type="OMA" id="EFLPYHW"/>
<dbReference type="InterPro" id="IPR015943">
    <property type="entry name" value="WD40/YVTN_repeat-like_dom_sf"/>
</dbReference>
<keyword evidence="4" id="KW-0539">Nucleus</keyword>
<dbReference type="Pfam" id="PF00400">
    <property type="entry name" value="WD40"/>
    <property type="match status" value="1"/>
</dbReference>
<dbReference type="FunFam" id="2.130.10.10:FF:000680">
    <property type="entry name" value="UTP7p Nucleolar protein"/>
    <property type="match status" value="1"/>
</dbReference>
<dbReference type="PANTHER" id="PTHR14085">
    <property type="entry name" value="WD-REPEAT PROTEIN BING4"/>
    <property type="match status" value="1"/>
</dbReference>
<dbReference type="FunCoup" id="B8CFL4">
    <property type="interactions" value="461"/>
</dbReference>
<feature type="domain" description="BING4 C-terminal" evidence="6">
    <location>
        <begin position="311"/>
        <end position="392"/>
    </location>
</feature>
<evidence type="ECO:0000256" key="5">
    <source>
        <dbReference type="PROSITE-ProRule" id="PRU00221"/>
    </source>
</evidence>
<organism evidence="7 8">
    <name type="scientific">Thalassiosira pseudonana</name>
    <name type="common">Marine diatom</name>
    <name type="synonym">Cyclotella nana</name>
    <dbReference type="NCBI Taxonomy" id="35128"/>
    <lineage>
        <taxon>Eukaryota</taxon>
        <taxon>Sar</taxon>
        <taxon>Stramenopiles</taxon>
        <taxon>Ochrophyta</taxon>
        <taxon>Bacillariophyta</taxon>
        <taxon>Coscinodiscophyceae</taxon>
        <taxon>Thalassiosirophycidae</taxon>
        <taxon>Thalassiosirales</taxon>
        <taxon>Thalassiosiraceae</taxon>
        <taxon>Thalassiosira</taxon>
    </lineage>
</organism>
<evidence type="ECO:0000256" key="2">
    <source>
        <dbReference type="ARBA" id="ARBA00022574"/>
    </source>
</evidence>